<evidence type="ECO:0000313" key="4">
    <source>
        <dbReference type="Proteomes" id="UP000799444"/>
    </source>
</evidence>
<name>A0A9P4QR55_9PLEO</name>
<protein>
    <recommendedName>
        <fullName evidence="2">F-box domain-containing protein</fullName>
    </recommendedName>
</protein>
<dbReference type="AlphaFoldDB" id="A0A9P4QR55"/>
<feature type="compositionally biased region" description="Basic residues" evidence="1">
    <location>
        <begin position="23"/>
        <end position="42"/>
    </location>
</feature>
<dbReference type="PROSITE" id="PS50181">
    <property type="entry name" value="FBOX"/>
    <property type="match status" value="1"/>
</dbReference>
<sequence length="315" mass="36431">MLQNGGSSDDEPLEDTTAAIPLHSKRTERKQRKRATRDHKKSSATTLSQLPTELIVEVLKLLRPSDVFSFANVDRRFRALVHVNADNVGDEIIQRRYLILTQCFPLPKLLADIDPAMQQLLTDPARPRRLDIHKRPYQHVIPPNPQLVCTCLTCFLTWNNLGLVLDFAHWQNNLDLGVPIPTLPRGQTLEWNTRLVERSARIVQRALGNSLRYARILEAHLDSTVRAIRRHQGNKGNKRMHVDMTDEEAASGVDSFLQKAGPQSLEFPYNRDDYDLLEAYLPNRWWFKRDQKWVYTIARQQHERDLDLLANAPNR</sequence>
<gene>
    <name evidence="3" type="ORF">EJ04DRAFT_470453</name>
</gene>
<dbReference type="SUPFAM" id="SSF81383">
    <property type="entry name" value="F-box domain"/>
    <property type="match status" value="1"/>
</dbReference>
<feature type="region of interest" description="Disordered" evidence="1">
    <location>
        <begin position="1"/>
        <end position="45"/>
    </location>
</feature>
<proteinExistence type="predicted"/>
<dbReference type="Gene3D" id="1.20.1280.50">
    <property type="match status" value="1"/>
</dbReference>
<dbReference type="EMBL" id="ML996180">
    <property type="protein sequence ID" value="KAF2732258.1"/>
    <property type="molecule type" value="Genomic_DNA"/>
</dbReference>
<dbReference type="OrthoDB" id="3642468at2759"/>
<evidence type="ECO:0000313" key="3">
    <source>
        <dbReference type="EMBL" id="KAF2732258.1"/>
    </source>
</evidence>
<keyword evidence="4" id="KW-1185">Reference proteome</keyword>
<dbReference type="InterPro" id="IPR036047">
    <property type="entry name" value="F-box-like_dom_sf"/>
</dbReference>
<dbReference type="CDD" id="cd09917">
    <property type="entry name" value="F-box_SF"/>
    <property type="match status" value="1"/>
</dbReference>
<dbReference type="InterPro" id="IPR001810">
    <property type="entry name" value="F-box_dom"/>
</dbReference>
<accession>A0A9P4QR55</accession>
<evidence type="ECO:0000256" key="1">
    <source>
        <dbReference type="SAM" id="MobiDB-lite"/>
    </source>
</evidence>
<feature type="domain" description="F-box" evidence="2">
    <location>
        <begin position="44"/>
        <end position="96"/>
    </location>
</feature>
<evidence type="ECO:0000259" key="2">
    <source>
        <dbReference type="PROSITE" id="PS50181"/>
    </source>
</evidence>
<organism evidence="3 4">
    <name type="scientific">Polyplosphaeria fusca</name>
    <dbReference type="NCBI Taxonomy" id="682080"/>
    <lineage>
        <taxon>Eukaryota</taxon>
        <taxon>Fungi</taxon>
        <taxon>Dikarya</taxon>
        <taxon>Ascomycota</taxon>
        <taxon>Pezizomycotina</taxon>
        <taxon>Dothideomycetes</taxon>
        <taxon>Pleosporomycetidae</taxon>
        <taxon>Pleosporales</taxon>
        <taxon>Tetraplosphaeriaceae</taxon>
        <taxon>Polyplosphaeria</taxon>
    </lineage>
</organism>
<dbReference type="Proteomes" id="UP000799444">
    <property type="component" value="Unassembled WGS sequence"/>
</dbReference>
<reference evidence="3" key="1">
    <citation type="journal article" date="2020" name="Stud. Mycol.">
        <title>101 Dothideomycetes genomes: a test case for predicting lifestyles and emergence of pathogens.</title>
        <authorList>
            <person name="Haridas S."/>
            <person name="Albert R."/>
            <person name="Binder M."/>
            <person name="Bloem J."/>
            <person name="Labutti K."/>
            <person name="Salamov A."/>
            <person name="Andreopoulos B."/>
            <person name="Baker S."/>
            <person name="Barry K."/>
            <person name="Bills G."/>
            <person name="Bluhm B."/>
            <person name="Cannon C."/>
            <person name="Castanera R."/>
            <person name="Culley D."/>
            <person name="Daum C."/>
            <person name="Ezra D."/>
            <person name="Gonzalez J."/>
            <person name="Henrissat B."/>
            <person name="Kuo A."/>
            <person name="Liang C."/>
            <person name="Lipzen A."/>
            <person name="Lutzoni F."/>
            <person name="Magnuson J."/>
            <person name="Mondo S."/>
            <person name="Nolan M."/>
            <person name="Ohm R."/>
            <person name="Pangilinan J."/>
            <person name="Park H.-J."/>
            <person name="Ramirez L."/>
            <person name="Alfaro M."/>
            <person name="Sun H."/>
            <person name="Tritt A."/>
            <person name="Yoshinaga Y."/>
            <person name="Zwiers L.-H."/>
            <person name="Turgeon B."/>
            <person name="Goodwin S."/>
            <person name="Spatafora J."/>
            <person name="Crous P."/>
            <person name="Grigoriev I."/>
        </authorList>
    </citation>
    <scope>NUCLEOTIDE SEQUENCE</scope>
    <source>
        <strain evidence="3">CBS 125425</strain>
    </source>
</reference>
<comment type="caution">
    <text evidence="3">The sequence shown here is derived from an EMBL/GenBank/DDBJ whole genome shotgun (WGS) entry which is preliminary data.</text>
</comment>